<reference evidence="2 3" key="1">
    <citation type="journal article" date="2016" name="Nat. Commun.">
        <title>Thousands of microbial genomes shed light on interconnected biogeochemical processes in an aquifer system.</title>
        <authorList>
            <person name="Anantharaman K."/>
            <person name="Brown C.T."/>
            <person name="Hug L.A."/>
            <person name="Sharon I."/>
            <person name="Castelle C.J."/>
            <person name="Probst A.J."/>
            <person name="Thomas B.C."/>
            <person name="Singh A."/>
            <person name="Wilkins M.J."/>
            <person name="Karaoz U."/>
            <person name="Brodie E.L."/>
            <person name="Williams K.H."/>
            <person name="Hubbard S.S."/>
            <person name="Banfield J.F."/>
        </authorList>
    </citation>
    <scope>NUCLEOTIDE SEQUENCE [LARGE SCALE GENOMIC DNA]</scope>
</reference>
<name>A0A1F6D020_9BACT</name>
<protein>
    <submittedName>
        <fullName evidence="2">Uncharacterized protein</fullName>
    </submittedName>
</protein>
<evidence type="ECO:0000313" key="3">
    <source>
        <dbReference type="Proteomes" id="UP000177659"/>
    </source>
</evidence>
<evidence type="ECO:0000256" key="1">
    <source>
        <dbReference type="SAM" id="Phobius"/>
    </source>
</evidence>
<gene>
    <name evidence="2" type="ORF">A3D62_00635</name>
</gene>
<sequence>MQKSIITSPMKYVTLIVLIGFVTTGAFGFTLLGHDSHTSSNCPTFLLNNVVCSSNAISVVVQHISAFLTFTQPLITYTALSLISFLASLLALFLVVLRIISPPRVHSKARISIRRINIFAPLRPRSITRWLSLFELSPSFLLGSA</sequence>
<comment type="caution">
    <text evidence="2">The sequence shown here is derived from an EMBL/GenBank/DDBJ whole genome shotgun (WGS) entry which is preliminary data.</text>
</comment>
<organism evidence="2 3">
    <name type="scientific">Candidatus Kaiserbacteria bacterium RIFCSPHIGHO2_02_FULL_49_11</name>
    <dbReference type="NCBI Taxonomy" id="1798489"/>
    <lineage>
        <taxon>Bacteria</taxon>
        <taxon>Candidatus Kaiseribacteriota</taxon>
    </lineage>
</organism>
<proteinExistence type="predicted"/>
<keyword evidence="1" id="KW-0812">Transmembrane</keyword>
<feature type="transmembrane region" description="Helical" evidence="1">
    <location>
        <begin position="74"/>
        <end position="100"/>
    </location>
</feature>
<dbReference type="EMBL" id="MFLC01000035">
    <property type="protein sequence ID" value="OGG54631.1"/>
    <property type="molecule type" value="Genomic_DNA"/>
</dbReference>
<keyword evidence="1" id="KW-0472">Membrane</keyword>
<feature type="transmembrane region" description="Helical" evidence="1">
    <location>
        <begin position="12"/>
        <end position="33"/>
    </location>
</feature>
<keyword evidence="1" id="KW-1133">Transmembrane helix</keyword>
<evidence type="ECO:0000313" key="2">
    <source>
        <dbReference type="EMBL" id="OGG54631.1"/>
    </source>
</evidence>
<dbReference type="AlphaFoldDB" id="A0A1F6D020"/>
<dbReference type="Proteomes" id="UP000177659">
    <property type="component" value="Unassembled WGS sequence"/>
</dbReference>
<accession>A0A1F6D020</accession>